<organism evidence="1 2">
    <name type="scientific">Adineta steineri</name>
    <dbReference type="NCBI Taxonomy" id="433720"/>
    <lineage>
        <taxon>Eukaryota</taxon>
        <taxon>Metazoa</taxon>
        <taxon>Spiralia</taxon>
        <taxon>Gnathifera</taxon>
        <taxon>Rotifera</taxon>
        <taxon>Eurotatoria</taxon>
        <taxon>Bdelloidea</taxon>
        <taxon>Adinetida</taxon>
        <taxon>Adinetidae</taxon>
        <taxon>Adineta</taxon>
    </lineage>
</organism>
<sequence>AIESAPANIEQHEHPPRKINIERLTSNLMYLVEHTNNYGVEKLSTLWFELFDIIESCRSLLSEESIFEKFETNLRSII</sequence>
<dbReference type="AlphaFoldDB" id="A0A820RYT2"/>
<evidence type="ECO:0000313" key="1">
    <source>
        <dbReference type="EMBL" id="CAF4447110.1"/>
    </source>
</evidence>
<comment type="caution">
    <text evidence="1">The sequence shown here is derived from an EMBL/GenBank/DDBJ whole genome shotgun (WGS) entry which is preliminary data.</text>
</comment>
<feature type="non-terminal residue" evidence="1">
    <location>
        <position position="1"/>
    </location>
</feature>
<gene>
    <name evidence="1" type="ORF">OXD698_LOCUS54167</name>
</gene>
<dbReference type="Proteomes" id="UP000663844">
    <property type="component" value="Unassembled WGS sequence"/>
</dbReference>
<accession>A0A820RYT2</accession>
<proteinExistence type="predicted"/>
<name>A0A820RYT2_9BILA</name>
<evidence type="ECO:0000313" key="2">
    <source>
        <dbReference type="Proteomes" id="UP000663844"/>
    </source>
</evidence>
<protein>
    <submittedName>
        <fullName evidence="1">Uncharacterized protein</fullName>
    </submittedName>
</protein>
<reference evidence="1" key="1">
    <citation type="submission" date="2021-02" db="EMBL/GenBank/DDBJ databases">
        <authorList>
            <person name="Nowell W R."/>
        </authorList>
    </citation>
    <scope>NUCLEOTIDE SEQUENCE</scope>
</reference>
<dbReference type="EMBL" id="CAJOAZ010032391">
    <property type="protein sequence ID" value="CAF4447110.1"/>
    <property type="molecule type" value="Genomic_DNA"/>
</dbReference>